<dbReference type="AlphaFoldDB" id="A0A846QN86"/>
<proteinExistence type="predicted"/>
<gene>
    <name evidence="1" type="ORF">GGQ74_000334</name>
</gene>
<evidence type="ECO:0000313" key="1">
    <source>
        <dbReference type="EMBL" id="NJB66694.1"/>
    </source>
</evidence>
<dbReference type="NCBIfam" id="TIGR02646">
    <property type="entry name" value="retron system putative HNH endonuclease"/>
    <property type="match status" value="1"/>
</dbReference>
<dbReference type="RefSeq" id="WP_167939810.1">
    <property type="nucleotide sequence ID" value="NZ_JAATJA010000001.1"/>
</dbReference>
<dbReference type="EMBL" id="JAATJA010000001">
    <property type="protein sequence ID" value="NJB66694.1"/>
    <property type="molecule type" value="Genomic_DNA"/>
</dbReference>
<dbReference type="Proteomes" id="UP000580856">
    <property type="component" value="Unassembled WGS sequence"/>
</dbReference>
<name>A0A846QN86_9BACT</name>
<dbReference type="InterPro" id="IPR013467">
    <property type="entry name" value="HNH78-like"/>
</dbReference>
<sequence length="212" mass="23706">MRKIVKGQEPDELSTWKRANPNRRYEHTTGIVKQAIRHACIDEQFGLCAYCCKPITPNSDSSHNEHVEAQHIAPNRTVDFGNIVASCETRGQCGKAHGNQQLPLTPLMDECETEFKFKYSGRIEGVTPRAKTSIDVLKLDNKVLKEARRGAIEALLYEFGCPPKETADLEADTISILLDDLAPSDGCELKPYSPVLTNILQHELRILQAMCD</sequence>
<organism evidence="1 2">
    <name type="scientific">Desulfobaculum xiamenense</name>
    <dbReference type="NCBI Taxonomy" id="995050"/>
    <lineage>
        <taxon>Bacteria</taxon>
        <taxon>Pseudomonadati</taxon>
        <taxon>Thermodesulfobacteriota</taxon>
        <taxon>Desulfovibrionia</taxon>
        <taxon>Desulfovibrionales</taxon>
        <taxon>Desulfovibrionaceae</taxon>
        <taxon>Desulfobaculum</taxon>
    </lineage>
</organism>
<reference evidence="1 2" key="1">
    <citation type="submission" date="2020-03" db="EMBL/GenBank/DDBJ databases">
        <title>Genomic Encyclopedia of Type Strains, Phase IV (KMG-IV): sequencing the most valuable type-strain genomes for metagenomic binning, comparative biology and taxonomic classification.</title>
        <authorList>
            <person name="Goeker M."/>
        </authorList>
    </citation>
    <scope>NUCLEOTIDE SEQUENCE [LARGE SCALE GENOMIC DNA]</scope>
    <source>
        <strain evidence="1 2">DSM 24233</strain>
    </source>
</reference>
<accession>A0A846QN86</accession>
<evidence type="ECO:0000313" key="2">
    <source>
        <dbReference type="Proteomes" id="UP000580856"/>
    </source>
</evidence>
<protein>
    <submittedName>
        <fullName evidence="1">Uncharacterized protein (TIGR02646 family)</fullName>
    </submittedName>
</protein>
<keyword evidence="2" id="KW-1185">Reference proteome</keyword>
<comment type="caution">
    <text evidence="1">The sequence shown here is derived from an EMBL/GenBank/DDBJ whole genome shotgun (WGS) entry which is preliminary data.</text>
</comment>